<sequence>MDGFPREKINATANLKDMIISQMQATFGPVNECENSDNTYTKFDVIIQKFNSVFVARGIVYLKPAKGVALNDHRRWRLLREARSEDGVMNAMENLWNQMQAMDTKDPAMKEMRVGDVYEFR</sequence>
<evidence type="ECO:0000313" key="2">
    <source>
        <dbReference type="Proteomes" id="UP000799424"/>
    </source>
</evidence>
<gene>
    <name evidence="1" type="ORF">CC86DRAFT_399669</name>
</gene>
<dbReference type="OrthoDB" id="3799837at2759"/>
<dbReference type="Proteomes" id="UP000799424">
    <property type="component" value="Unassembled WGS sequence"/>
</dbReference>
<name>A0A6A7AI76_9PLEO</name>
<keyword evidence="2" id="KW-1185">Reference proteome</keyword>
<evidence type="ECO:0000313" key="1">
    <source>
        <dbReference type="EMBL" id="KAF2833012.1"/>
    </source>
</evidence>
<reference evidence="1" key="1">
    <citation type="journal article" date="2020" name="Stud. Mycol.">
        <title>101 Dothideomycetes genomes: a test case for predicting lifestyles and emergence of pathogens.</title>
        <authorList>
            <person name="Haridas S."/>
            <person name="Albert R."/>
            <person name="Binder M."/>
            <person name="Bloem J."/>
            <person name="Labutti K."/>
            <person name="Salamov A."/>
            <person name="Andreopoulos B."/>
            <person name="Baker S."/>
            <person name="Barry K."/>
            <person name="Bills G."/>
            <person name="Bluhm B."/>
            <person name="Cannon C."/>
            <person name="Castanera R."/>
            <person name="Culley D."/>
            <person name="Daum C."/>
            <person name="Ezra D."/>
            <person name="Gonzalez J."/>
            <person name="Henrissat B."/>
            <person name="Kuo A."/>
            <person name="Liang C."/>
            <person name="Lipzen A."/>
            <person name="Lutzoni F."/>
            <person name="Magnuson J."/>
            <person name="Mondo S."/>
            <person name="Nolan M."/>
            <person name="Ohm R."/>
            <person name="Pangilinan J."/>
            <person name="Park H.-J."/>
            <person name="Ramirez L."/>
            <person name="Alfaro M."/>
            <person name="Sun H."/>
            <person name="Tritt A."/>
            <person name="Yoshinaga Y."/>
            <person name="Zwiers L.-H."/>
            <person name="Turgeon B."/>
            <person name="Goodwin S."/>
            <person name="Spatafora J."/>
            <person name="Crous P."/>
            <person name="Grigoriev I."/>
        </authorList>
    </citation>
    <scope>NUCLEOTIDE SEQUENCE</scope>
    <source>
        <strain evidence="1">CBS 113818</strain>
    </source>
</reference>
<dbReference type="EMBL" id="MU006216">
    <property type="protein sequence ID" value="KAF2833012.1"/>
    <property type="molecule type" value="Genomic_DNA"/>
</dbReference>
<accession>A0A6A7AI76</accession>
<protein>
    <submittedName>
        <fullName evidence="1">Uncharacterized protein</fullName>
    </submittedName>
</protein>
<proteinExistence type="predicted"/>
<dbReference type="AlphaFoldDB" id="A0A6A7AI76"/>
<organism evidence="1 2">
    <name type="scientific">Ophiobolus disseminans</name>
    <dbReference type="NCBI Taxonomy" id="1469910"/>
    <lineage>
        <taxon>Eukaryota</taxon>
        <taxon>Fungi</taxon>
        <taxon>Dikarya</taxon>
        <taxon>Ascomycota</taxon>
        <taxon>Pezizomycotina</taxon>
        <taxon>Dothideomycetes</taxon>
        <taxon>Pleosporomycetidae</taxon>
        <taxon>Pleosporales</taxon>
        <taxon>Pleosporineae</taxon>
        <taxon>Phaeosphaeriaceae</taxon>
        <taxon>Ophiobolus</taxon>
    </lineage>
</organism>